<comment type="caution">
    <text evidence="2">The sequence shown here is derived from an EMBL/GenBank/DDBJ whole genome shotgun (WGS) entry which is preliminary data.</text>
</comment>
<sequence>MAAGEGISRIVAKCAVFYYSASFCPMTIPAMQIVQSGTSVEDRSGYEKPKDGLPKFNQDSILLLSIHPSASARVKQEICCIFFSVQQLDHGDFDSQSLTPSLMRRDHLRPR</sequence>
<feature type="region of interest" description="Disordered" evidence="1">
    <location>
        <begin position="91"/>
        <end position="111"/>
    </location>
</feature>
<evidence type="ECO:0000313" key="3">
    <source>
        <dbReference type="Proteomes" id="UP000823775"/>
    </source>
</evidence>
<proteinExistence type="predicted"/>
<name>A0ABS8SI99_DATST</name>
<keyword evidence="3" id="KW-1185">Reference proteome</keyword>
<dbReference type="EMBL" id="JACEIK010000533">
    <property type="protein sequence ID" value="MCD7458645.1"/>
    <property type="molecule type" value="Genomic_DNA"/>
</dbReference>
<organism evidence="2 3">
    <name type="scientific">Datura stramonium</name>
    <name type="common">Jimsonweed</name>
    <name type="synonym">Common thornapple</name>
    <dbReference type="NCBI Taxonomy" id="4076"/>
    <lineage>
        <taxon>Eukaryota</taxon>
        <taxon>Viridiplantae</taxon>
        <taxon>Streptophyta</taxon>
        <taxon>Embryophyta</taxon>
        <taxon>Tracheophyta</taxon>
        <taxon>Spermatophyta</taxon>
        <taxon>Magnoliopsida</taxon>
        <taxon>eudicotyledons</taxon>
        <taxon>Gunneridae</taxon>
        <taxon>Pentapetalae</taxon>
        <taxon>asterids</taxon>
        <taxon>lamiids</taxon>
        <taxon>Solanales</taxon>
        <taxon>Solanaceae</taxon>
        <taxon>Solanoideae</taxon>
        <taxon>Datureae</taxon>
        <taxon>Datura</taxon>
    </lineage>
</organism>
<gene>
    <name evidence="2" type="ORF">HAX54_038813</name>
</gene>
<dbReference type="Proteomes" id="UP000823775">
    <property type="component" value="Unassembled WGS sequence"/>
</dbReference>
<reference evidence="2 3" key="1">
    <citation type="journal article" date="2021" name="BMC Genomics">
        <title>Datura genome reveals duplications of psychoactive alkaloid biosynthetic genes and high mutation rate following tissue culture.</title>
        <authorList>
            <person name="Rajewski A."/>
            <person name="Carter-House D."/>
            <person name="Stajich J."/>
            <person name="Litt A."/>
        </authorList>
    </citation>
    <scope>NUCLEOTIDE SEQUENCE [LARGE SCALE GENOMIC DNA]</scope>
    <source>
        <strain evidence="2">AR-01</strain>
    </source>
</reference>
<protein>
    <submittedName>
        <fullName evidence="2">Uncharacterized protein</fullName>
    </submittedName>
</protein>
<evidence type="ECO:0000313" key="2">
    <source>
        <dbReference type="EMBL" id="MCD7458645.1"/>
    </source>
</evidence>
<evidence type="ECO:0000256" key="1">
    <source>
        <dbReference type="SAM" id="MobiDB-lite"/>
    </source>
</evidence>
<accession>A0ABS8SI99</accession>